<feature type="region of interest" description="Disordered" evidence="1">
    <location>
        <begin position="139"/>
        <end position="162"/>
    </location>
</feature>
<dbReference type="Proteomes" id="UP001642464">
    <property type="component" value="Unassembled WGS sequence"/>
</dbReference>
<evidence type="ECO:0000313" key="3">
    <source>
        <dbReference type="Proteomes" id="UP001642464"/>
    </source>
</evidence>
<accession>A0ABP0KU40</accession>
<comment type="caution">
    <text evidence="2">The sequence shown here is derived from an EMBL/GenBank/DDBJ whole genome shotgun (WGS) entry which is preliminary data.</text>
</comment>
<reference evidence="2 3" key="1">
    <citation type="submission" date="2024-02" db="EMBL/GenBank/DDBJ databases">
        <authorList>
            <person name="Chen Y."/>
            <person name="Shah S."/>
            <person name="Dougan E. K."/>
            <person name="Thang M."/>
            <person name="Chan C."/>
        </authorList>
    </citation>
    <scope>NUCLEOTIDE SEQUENCE [LARGE SCALE GENOMIC DNA]</scope>
</reference>
<sequence>MRFSRSLTSPKTPKEIQRAGADAFRNQAKLSMLLEQWTHCKGQWSQSDFYVQLKSKRRNRKIGSRRWMTRGEMLAKFGSDTVVDAIITAKMQLPEDVRSTQVRAHPDLHGKDTEETRQYLVWDKESEEETVDEIATSLFEAADRSTPSPQRARGRSKEKSRKKVVNKLGGMIFKASSLKDKLSDMMLGQVRLGSEHVVTAIIKEAHPHLESMRKMRTALQLSIDNAKVLRLLEHVRVGDLGDMPDRISQSNKVIEKFEAMCKAYSIK</sequence>
<protein>
    <submittedName>
        <fullName evidence="2">Uncharacterized protein</fullName>
    </submittedName>
</protein>
<evidence type="ECO:0000256" key="1">
    <source>
        <dbReference type="SAM" id="MobiDB-lite"/>
    </source>
</evidence>
<proteinExistence type="predicted"/>
<feature type="compositionally biased region" description="Basic residues" evidence="1">
    <location>
        <begin position="152"/>
        <end position="162"/>
    </location>
</feature>
<organism evidence="2 3">
    <name type="scientific">Durusdinium trenchii</name>
    <dbReference type="NCBI Taxonomy" id="1381693"/>
    <lineage>
        <taxon>Eukaryota</taxon>
        <taxon>Sar</taxon>
        <taxon>Alveolata</taxon>
        <taxon>Dinophyceae</taxon>
        <taxon>Suessiales</taxon>
        <taxon>Symbiodiniaceae</taxon>
        <taxon>Durusdinium</taxon>
    </lineage>
</organism>
<name>A0ABP0KU40_9DINO</name>
<dbReference type="EMBL" id="CAXAMM010012780">
    <property type="protein sequence ID" value="CAK9029733.1"/>
    <property type="molecule type" value="Genomic_DNA"/>
</dbReference>
<keyword evidence="3" id="KW-1185">Reference proteome</keyword>
<gene>
    <name evidence="2" type="ORF">SCF082_LOCUS18921</name>
</gene>
<evidence type="ECO:0000313" key="2">
    <source>
        <dbReference type="EMBL" id="CAK9029733.1"/>
    </source>
</evidence>